<feature type="chain" id="PRO_5032268806" description="Aspergillus nuclease S(1)" evidence="9">
    <location>
        <begin position="24"/>
        <end position="362"/>
    </location>
</feature>
<dbReference type="PANTHER" id="PTHR33146:SF26">
    <property type="entry name" value="ENDONUCLEASE 4"/>
    <property type="match status" value="1"/>
</dbReference>
<reference evidence="10" key="1">
    <citation type="submission" date="2021-02" db="EMBL/GenBank/DDBJ databases">
        <authorList>
            <person name="Nowell W R."/>
        </authorList>
    </citation>
    <scope>NUCLEOTIDE SEQUENCE</scope>
</reference>
<dbReference type="GO" id="GO:0006308">
    <property type="term" value="P:DNA catabolic process"/>
    <property type="evidence" value="ECO:0007669"/>
    <property type="project" value="InterPro"/>
</dbReference>
<accession>A0A814Y367</accession>
<keyword evidence="6" id="KW-1015">Disulfide bond</keyword>
<keyword evidence="2" id="KW-0540">Nuclease</keyword>
<evidence type="ECO:0000256" key="2">
    <source>
        <dbReference type="ARBA" id="ARBA00022722"/>
    </source>
</evidence>
<keyword evidence="11" id="KW-1185">Reference proteome</keyword>
<evidence type="ECO:0000256" key="5">
    <source>
        <dbReference type="ARBA" id="ARBA00022801"/>
    </source>
</evidence>
<evidence type="ECO:0000256" key="8">
    <source>
        <dbReference type="SAM" id="Phobius"/>
    </source>
</evidence>
<evidence type="ECO:0000313" key="11">
    <source>
        <dbReference type="Proteomes" id="UP000663828"/>
    </source>
</evidence>
<comment type="similarity">
    <text evidence="1">Belongs to the nuclease type I family.</text>
</comment>
<gene>
    <name evidence="10" type="ORF">XAT740_LOCUS24864</name>
</gene>
<proteinExistence type="inferred from homology"/>
<keyword evidence="8" id="KW-0812">Transmembrane</keyword>
<feature type="signal peptide" evidence="9">
    <location>
        <begin position="1"/>
        <end position="23"/>
    </location>
</feature>
<evidence type="ECO:0000256" key="4">
    <source>
        <dbReference type="ARBA" id="ARBA00022759"/>
    </source>
</evidence>
<dbReference type="InterPro" id="IPR008947">
    <property type="entry name" value="PLipase_C/P1_nuclease_dom_sf"/>
</dbReference>
<evidence type="ECO:0000313" key="10">
    <source>
        <dbReference type="EMBL" id="CAF1224009.1"/>
    </source>
</evidence>
<dbReference type="CDD" id="cd11010">
    <property type="entry name" value="S1-P1_nuclease"/>
    <property type="match status" value="1"/>
</dbReference>
<keyword evidence="8" id="KW-1133">Transmembrane helix</keyword>
<dbReference type="Gene3D" id="1.10.575.10">
    <property type="entry name" value="P1 Nuclease"/>
    <property type="match status" value="1"/>
</dbReference>
<comment type="caution">
    <text evidence="10">The sequence shown here is derived from an EMBL/GenBank/DDBJ whole genome shotgun (WGS) entry which is preliminary data.</text>
</comment>
<evidence type="ECO:0000256" key="1">
    <source>
        <dbReference type="ARBA" id="ARBA00009547"/>
    </source>
</evidence>
<keyword evidence="4" id="KW-0255">Endonuclease</keyword>
<dbReference type="PANTHER" id="PTHR33146">
    <property type="entry name" value="ENDONUCLEASE 4"/>
    <property type="match status" value="1"/>
</dbReference>
<keyword evidence="7" id="KW-0325">Glycoprotein</keyword>
<feature type="transmembrane region" description="Helical" evidence="8">
    <location>
        <begin position="312"/>
        <end position="334"/>
    </location>
</feature>
<name>A0A814Y367_ADIRI</name>
<evidence type="ECO:0008006" key="12">
    <source>
        <dbReference type="Google" id="ProtNLM"/>
    </source>
</evidence>
<evidence type="ECO:0000256" key="7">
    <source>
        <dbReference type="ARBA" id="ARBA00023180"/>
    </source>
</evidence>
<dbReference type="AlphaFoldDB" id="A0A814Y367"/>
<organism evidence="10 11">
    <name type="scientific">Adineta ricciae</name>
    <name type="common">Rotifer</name>
    <dbReference type="NCBI Taxonomy" id="249248"/>
    <lineage>
        <taxon>Eukaryota</taxon>
        <taxon>Metazoa</taxon>
        <taxon>Spiralia</taxon>
        <taxon>Gnathifera</taxon>
        <taxon>Rotifera</taxon>
        <taxon>Eurotatoria</taxon>
        <taxon>Bdelloidea</taxon>
        <taxon>Adinetida</taxon>
        <taxon>Adinetidae</taxon>
        <taxon>Adineta</taxon>
    </lineage>
</organism>
<dbReference type="GO" id="GO:0004519">
    <property type="term" value="F:endonuclease activity"/>
    <property type="evidence" value="ECO:0007669"/>
    <property type="project" value="UniProtKB-KW"/>
</dbReference>
<dbReference type="GO" id="GO:0003676">
    <property type="term" value="F:nucleic acid binding"/>
    <property type="evidence" value="ECO:0007669"/>
    <property type="project" value="InterPro"/>
</dbReference>
<evidence type="ECO:0000256" key="6">
    <source>
        <dbReference type="ARBA" id="ARBA00023157"/>
    </source>
</evidence>
<dbReference type="GO" id="GO:0046872">
    <property type="term" value="F:metal ion binding"/>
    <property type="evidence" value="ECO:0007669"/>
    <property type="project" value="UniProtKB-KW"/>
</dbReference>
<dbReference type="GO" id="GO:0016788">
    <property type="term" value="F:hydrolase activity, acting on ester bonds"/>
    <property type="evidence" value="ECO:0007669"/>
    <property type="project" value="InterPro"/>
</dbReference>
<protein>
    <recommendedName>
        <fullName evidence="12">Aspergillus nuclease S(1)</fullName>
    </recommendedName>
</protein>
<keyword evidence="5" id="KW-0378">Hydrolase</keyword>
<dbReference type="SUPFAM" id="SSF48537">
    <property type="entry name" value="Phospholipase C/P1 nuclease"/>
    <property type="match status" value="1"/>
</dbReference>
<evidence type="ECO:0000256" key="3">
    <source>
        <dbReference type="ARBA" id="ARBA00022723"/>
    </source>
</evidence>
<dbReference type="InterPro" id="IPR003154">
    <property type="entry name" value="S1/P1nuclease"/>
</dbReference>
<keyword evidence="3" id="KW-0479">Metal-binding</keyword>
<dbReference type="EMBL" id="CAJNOR010001945">
    <property type="protein sequence ID" value="CAF1224009.1"/>
    <property type="molecule type" value="Genomic_DNA"/>
</dbReference>
<sequence length="362" mass="41272">MFSYLSSTTILLCILISYSSVHGWGSDGHALVASIAQTLLTDESSTFVRNHLPWYTSGNISMLSSWPDFILYPDTNPVDYLNWQWSKQLHFVDTKDWACVYDREEDCNWSSGQQCVDGSIQNYTKRLADSQQDNVQRQEALKFLVHFIGDAHQPLHAGFHGDRGGNSIRGHFFGKQTNLHSLWDTVMIERRITQDFHSQPALYLEYLLNQMKTQYAQNISDWTNCSSSDESRYLACATLWIAEDAKLNCDLVYRDENNQPMNVSKEFELGQTYYNTRMVIVEQRLIQGGVRLGAVINKIVQTVGVNNKSKKFSFGATALIVAIVSQILLLILLLNYRFISKKESTPKRSSANQQQSKSFSTV</sequence>
<evidence type="ECO:0000256" key="9">
    <source>
        <dbReference type="SAM" id="SignalP"/>
    </source>
</evidence>
<dbReference type="Pfam" id="PF02265">
    <property type="entry name" value="S1-P1_nuclease"/>
    <property type="match status" value="1"/>
</dbReference>
<keyword evidence="9" id="KW-0732">Signal</keyword>
<keyword evidence="8" id="KW-0472">Membrane</keyword>
<dbReference type="Proteomes" id="UP000663828">
    <property type="component" value="Unassembled WGS sequence"/>
</dbReference>